<dbReference type="EMBL" id="LVYI01000015">
    <property type="protein sequence ID" value="OAP54068.1"/>
    <property type="molecule type" value="Genomic_DNA"/>
</dbReference>
<dbReference type="Proteomes" id="UP000078343">
    <property type="component" value="Unassembled WGS sequence"/>
</dbReference>
<accession>A0A178Z2N2</accession>
<evidence type="ECO:0000313" key="1">
    <source>
        <dbReference type="EMBL" id="OAP54068.1"/>
    </source>
</evidence>
<sequence length="181" mass="21086">MNVSTARKAILYELGAPVRLLFLSMIDPESRDLKMNIHLAPYTDLFTHRAWFNTSMFPSWDKTWFEKCNACTDFVEDGSHRFPRLWYEHMDGFDDELSVLYLRRHDNNMTSRIMEMNGTLIADLPSGAYTWLGSELETSMSMKMFRTNPGNENPYMNMRMPTTVMTAKSVHLTAHRAEGIR</sequence>
<dbReference type="RefSeq" id="XP_018687435.1">
    <property type="nucleotide sequence ID" value="XM_018843108.1"/>
</dbReference>
<proteinExistence type="predicted"/>
<dbReference type="AlphaFoldDB" id="A0A178Z2N2"/>
<reference evidence="1 2" key="1">
    <citation type="submission" date="2016-04" db="EMBL/GenBank/DDBJ databases">
        <title>Draft genome of Fonsecaea erecta CBS 125763.</title>
        <authorList>
            <person name="Weiss V.A."/>
            <person name="Vicente V.A."/>
            <person name="Raittz R.T."/>
            <person name="Moreno L.F."/>
            <person name="De Souza E.M."/>
            <person name="Pedrosa F.O."/>
            <person name="Steffens M.B."/>
            <person name="Faoro H."/>
            <person name="Tadra-Sfeir M.Z."/>
            <person name="Najafzadeh M.J."/>
            <person name="Felipe M.S."/>
            <person name="Teixeira M."/>
            <person name="Sun J."/>
            <person name="Xi L."/>
            <person name="Gomes R."/>
            <person name="De Azevedo C.M."/>
            <person name="Salgado C.G."/>
            <person name="Da Silva M.B."/>
            <person name="Nascimento M.F."/>
            <person name="Queiroz-Telles F."/>
            <person name="Attili D.S."/>
            <person name="Gorbushina A."/>
        </authorList>
    </citation>
    <scope>NUCLEOTIDE SEQUENCE [LARGE SCALE GENOMIC DNA]</scope>
    <source>
        <strain evidence="1 2">CBS 125763</strain>
    </source>
</reference>
<keyword evidence="2" id="KW-1185">Reference proteome</keyword>
<organism evidence="1 2">
    <name type="scientific">Fonsecaea erecta</name>
    <dbReference type="NCBI Taxonomy" id="1367422"/>
    <lineage>
        <taxon>Eukaryota</taxon>
        <taxon>Fungi</taxon>
        <taxon>Dikarya</taxon>
        <taxon>Ascomycota</taxon>
        <taxon>Pezizomycotina</taxon>
        <taxon>Eurotiomycetes</taxon>
        <taxon>Chaetothyriomycetidae</taxon>
        <taxon>Chaetothyriales</taxon>
        <taxon>Herpotrichiellaceae</taxon>
        <taxon>Fonsecaea</taxon>
    </lineage>
</organism>
<dbReference type="GeneID" id="30015770"/>
<evidence type="ECO:0000313" key="2">
    <source>
        <dbReference type="Proteomes" id="UP000078343"/>
    </source>
</evidence>
<gene>
    <name evidence="1" type="ORF">AYL99_11602</name>
</gene>
<protein>
    <submittedName>
        <fullName evidence="1">Uncharacterized protein</fullName>
    </submittedName>
</protein>
<name>A0A178Z2N2_9EURO</name>
<comment type="caution">
    <text evidence="1">The sequence shown here is derived from an EMBL/GenBank/DDBJ whole genome shotgun (WGS) entry which is preliminary data.</text>
</comment>